<dbReference type="InterPro" id="IPR050228">
    <property type="entry name" value="Carboxylesterase_BioH"/>
</dbReference>
<evidence type="ECO:0000313" key="3">
    <source>
        <dbReference type="Proteomes" id="UP001055111"/>
    </source>
</evidence>
<organism evidence="2 3">
    <name type="scientific">Caballeronia novacaledonica</name>
    <dbReference type="NCBI Taxonomy" id="1544861"/>
    <lineage>
        <taxon>Bacteria</taxon>
        <taxon>Pseudomonadati</taxon>
        <taxon>Pseudomonadota</taxon>
        <taxon>Betaproteobacteria</taxon>
        <taxon>Burkholderiales</taxon>
        <taxon>Burkholderiaceae</taxon>
        <taxon>Caballeronia</taxon>
    </lineage>
</organism>
<name>A0AA37IGX2_9BURK</name>
<dbReference type="InterPro" id="IPR029058">
    <property type="entry name" value="AB_hydrolase_fold"/>
</dbReference>
<dbReference type="GO" id="GO:0016787">
    <property type="term" value="F:hydrolase activity"/>
    <property type="evidence" value="ECO:0007669"/>
    <property type="project" value="UniProtKB-KW"/>
</dbReference>
<sequence length="297" mass="32491">MHYTSPTDGYRLAYHKNGSGRPVVMVHGSPGDSHEYDKLAALVSARAMTIVPDLRGFGMSDKHLENGNNAFSRDGQVKAVAALMDEFELEDAILVGYDIGGFTVQALAQKRPDLVAALVLAPPIPGVGRRVLEVSPINEFWHATFFRTALVEQVFDGNADAIRALLKIHLDGWSGPGSTVTEELLENMVRGCTSAPGAFTASVSWFRHPESNPVSGYAEETVPDIADRLDKPVSILWPECDPLFPVEWADQIGRFMSNFSLKFMQGVGHFSPTEAPEMFAAEIFAHLSGEWRADRGC</sequence>
<keyword evidence="2" id="KW-0378">Hydrolase</keyword>
<proteinExistence type="predicted"/>
<feature type="domain" description="AB hydrolase-1" evidence="1">
    <location>
        <begin position="22"/>
        <end position="123"/>
    </location>
</feature>
<comment type="caution">
    <text evidence="2">The sequence shown here is derived from an EMBL/GenBank/DDBJ whole genome shotgun (WGS) entry which is preliminary data.</text>
</comment>
<dbReference type="EMBL" id="BPUS01000019">
    <property type="protein sequence ID" value="GJH28987.1"/>
    <property type="molecule type" value="Genomic_DNA"/>
</dbReference>
<gene>
    <name evidence="2" type="ORF">CBA19CS42_30745</name>
</gene>
<dbReference type="PANTHER" id="PTHR43194">
    <property type="entry name" value="HYDROLASE ALPHA/BETA FOLD FAMILY"/>
    <property type="match status" value="1"/>
</dbReference>
<dbReference type="Proteomes" id="UP001055111">
    <property type="component" value="Unassembled WGS sequence"/>
</dbReference>
<dbReference type="PANTHER" id="PTHR43194:SF2">
    <property type="entry name" value="PEROXISOMAL MEMBRANE PROTEIN LPX1"/>
    <property type="match status" value="1"/>
</dbReference>
<dbReference type="Pfam" id="PF00561">
    <property type="entry name" value="Abhydrolase_1"/>
    <property type="match status" value="1"/>
</dbReference>
<reference evidence="2" key="1">
    <citation type="submission" date="2022-09" db="EMBL/GenBank/DDBJ databases">
        <title>Isolation and characterization of 3-chlorobenzoate degrading bacteria from soils in Shizuoka.</title>
        <authorList>
            <person name="Ifat A."/>
            <person name="Ogawa N."/>
            <person name="Kimbara K."/>
            <person name="Moriuchi R."/>
            <person name="Dohra H."/>
            <person name="Shintani M."/>
        </authorList>
    </citation>
    <scope>NUCLEOTIDE SEQUENCE</scope>
    <source>
        <strain evidence="2">19CS4-2</strain>
    </source>
</reference>
<evidence type="ECO:0000259" key="1">
    <source>
        <dbReference type="Pfam" id="PF00561"/>
    </source>
</evidence>
<dbReference type="PRINTS" id="PR00111">
    <property type="entry name" value="ABHYDROLASE"/>
</dbReference>
<dbReference type="InterPro" id="IPR000073">
    <property type="entry name" value="AB_hydrolase_1"/>
</dbReference>
<dbReference type="SUPFAM" id="SSF53474">
    <property type="entry name" value="alpha/beta-Hydrolases"/>
    <property type="match status" value="1"/>
</dbReference>
<accession>A0AA37IGX2</accession>
<evidence type="ECO:0000313" key="2">
    <source>
        <dbReference type="EMBL" id="GJH28987.1"/>
    </source>
</evidence>
<dbReference type="AlphaFoldDB" id="A0AA37IGX2"/>
<dbReference type="RefSeq" id="WP_238216068.1">
    <property type="nucleotide sequence ID" value="NZ_BPUS01000019.1"/>
</dbReference>
<protein>
    <submittedName>
        <fullName evidence="2">Alpha/beta fold hydrolase</fullName>
    </submittedName>
</protein>
<dbReference type="Gene3D" id="3.40.50.1820">
    <property type="entry name" value="alpha/beta hydrolase"/>
    <property type="match status" value="1"/>
</dbReference>